<evidence type="ECO:0000313" key="2">
    <source>
        <dbReference type="Proteomes" id="UP000324585"/>
    </source>
</evidence>
<comment type="caution">
    <text evidence="1">The sequence shown here is derived from an EMBL/GenBank/DDBJ whole genome shotgun (WGS) entry which is preliminary data.</text>
</comment>
<name>A0A5J4YWM7_PORPP</name>
<sequence>MANATRHSRFSRERGCLTMARRKDRSSAILRLTVSRFTGFLWDLPVLTCIVRAFRGLLGSRSKFIQNARLSGSCEFTGIRIADVAWGRFGLVQKALCTFS</sequence>
<dbReference type="Proteomes" id="UP000324585">
    <property type="component" value="Unassembled WGS sequence"/>
</dbReference>
<reference evidence="2" key="1">
    <citation type="journal article" date="2019" name="Nat. Commun.">
        <title>Expansion of phycobilisome linker gene families in mesophilic red algae.</title>
        <authorList>
            <person name="Lee J."/>
            <person name="Kim D."/>
            <person name="Bhattacharya D."/>
            <person name="Yoon H.S."/>
        </authorList>
    </citation>
    <scope>NUCLEOTIDE SEQUENCE [LARGE SCALE GENOMIC DNA]</scope>
    <source>
        <strain evidence="2">CCMP 1328</strain>
    </source>
</reference>
<accession>A0A5J4YWM7</accession>
<proteinExistence type="predicted"/>
<organism evidence="1 2">
    <name type="scientific">Porphyridium purpureum</name>
    <name type="common">Red alga</name>
    <name type="synonym">Porphyridium cruentum</name>
    <dbReference type="NCBI Taxonomy" id="35688"/>
    <lineage>
        <taxon>Eukaryota</taxon>
        <taxon>Rhodophyta</taxon>
        <taxon>Bangiophyceae</taxon>
        <taxon>Porphyridiales</taxon>
        <taxon>Porphyridiaceae</taxon>
        <taxon>Porphyridium</taxon>
    </lineage>
</organism>
<keyword evidence="2" id="KW-1185">Reference proteome</keyword>
<dbReference type="AlphaFoldDB" id="A0A5J4YWM7"/>
<evidence type="ECO:0000313" key="1">
    <source>
        <dbReference type="EMBL" id="KAA8495123.1"/>
    </source>
</evidence>
<gene>
    <name evidence="1" type="ORF">FVE85_3364</name>
</gene>
<protein>
    <submittedName>
        <fullName evidence="1">Uncharacterized protein</fullName>
    </submittedName>
</protein>
<dbReference type="EMBL" id="VRMN01000004">
    <property type="protein sequence ID" value="KAA8495123.1"/>
    <property type="molecule type" value="Genomic_DNA"/>
</dbReference>